<dbReference type="EMBL" id="AYRZ02000001">
    <property type="protein sequence ID" value="PHT95226.1"/>
    <property type="molecule type" value="Genomic_DNA"/>
</dbReference>
<reference evidence="9 10" key="1">
    <citation type="journal article" date="2014" name="Nat. Genet.">
        <title>Genome sequence of the hot pepper provides insights into the evolution of pungency in Capsicum species.</title>
        <authorList>
            <person name="Kim S."/>
            <person name="Park M."/>
            <person name="Yeom S.I."/>
            <person name="Kim Y.M."/>
            <person name="Lee J.M."/>
            <person name="Lee H.A."/>
            <person name="Seo E."/>
            <person name="Choi J."/>
            <person name="Cheong K."/>
            <person name="Kim K.T."/>
            <person name="Jung K."/>
            <person name="Lee G.W."/>
            <person name="Oh S.K."/>
            <person name="Bae C."/>
            <person name="Kim S.B."/>
            <person name="Lee H.Y."/>
            <person name="Kim S.Y."/>
            <person name="Kim M.S."/>
            <person name="Kang B.C."/>
            <person name="Jo Y.D."/>
            <person name="Yang H.B."/>
            <person name="Jeong H.J."/>
            <person name="Kang W.H."/>
            <person name="Kwon J.K."/>
            <person name="Shin C."/>
            <person name="Lim J.Y."/>
            <person name="Park J.H."/>
            <person name="Huh J.H."/>
            <person name="Kim J.S."/>
            <person name="Kim B.D."/>
            <person name="Cohen O."/>
            <person name="Paran I."/>
            <person name="Suh M.C."/>
            <person name="Lee S.B."/>
            <person name="Kim Y.K."/>
            <person name="Shin Y."/>
            <person name="Noh S.J."/>
            <person name="Park J."/>
            <person name="Seo Y.S."/>
            <person name="Kwon S.Y."/>
            <person name="Kim H.A."/>
            <person name="Park J.M."/>
            <person name="Kim H.J."/>
            <person name="Choi S.B."/>
            <person name="Bosland P.W."/>
            <person name="Reeves G."/>
            <person name="Jo S.H."/>
            <person name="Lee B.W."/>
            <person name="Cho H.T."/>
            <person name="Choi H.S."/>
            <person name="Lee M.S."/>
            <person name="Yu Y."/>
            <person name="Do Choi Y."/>
            <person name="Park B.S."/>
            <person name="van Deynze A."/>
            <person name="Ashrafi H."/>
            <person name="Hill T."/>
            <person name="Kim W.T."/>
            <person name="Pai H.S."/>
            <person name="Ahn H.K."/>
            <person name="Yeam I."/>
            <person name="Giovannoni J.J."/>
            <person name="Rose J.K."/>
            <person name="Sorensen I."/>
            <person name="Lee S.J."/>
            <person name="Kim R.W."/>
            <person name="Choi I.Y."/>
            <person name="Choi B.S."/>
            <person name="Lim J.S."/>
            <person name="Lee Y.H."/>
            <person name="Choi D."/>
        </authorList>
    </citation>
    <scope>NUCLEOTIDE SEQUENCE [LARGE SCALE GENOMIC DNA]</scope>
    <source>
        <strain evidence="10">cv. CM334</strain>
    </source>
</reference>
<keyword evidence="10" id="KW-1185">Reference proteome</keyword>
<evidence type="ECO:0000256" key="3">
    <source>
        <dbReference type="ARBA" id="ARBA00023163"/>
    </source>
</evidence>
<reference evidence="9 10" key="2">
    <citation type="journal article" date="2017" name="Genome Biol.">
        <title>New reference genome sequences of hot pepper reveal the massive evolution of plant disease-resistance genes by retroduplication.</title>
        <authorList>
            <person name="Kim S."/>
            <person name="Park J."/>
            <person name="Yeom S.I."/>
            <person name="Kim Y.M."/>
            <person name="Seo E."/>
            <person name="Kim K.T."/>
            <person name="Kim M.S."/>
            <person name="Lee J.M."/>
            <person name="Cheong K."/>
            <person name="Shin H.S."/>
            <person name="Kim S.B."/>
            <person name="Han K."/>
            <person name="Lee J."/>
            <person name="Park M."/>
            <person name="Lee H.A."/>
            <person name="Lee H.Y."/>
            <person name="Lee Y."/>
            <person name="Oh S."/>
            <person name="Lee J.H."/>
            <person name="Choi E."/>
            <person name="Choi E."/>
            <person name="Lee S.E."/>
            <person name="Jeon J."/>
            <person name="Kim H."/>
            <person name="Choi G."/>
            <person name="Song H."/>
            <person name="Lee J."/>
            <person name="Lee S.C."/>
            <person name="Kwon J.K."/>
            <person name="Lee H.Y."/>
            <person name="Koo N."/>
            <person name="Hong Y."/>
            <person name="Kim R.W."/>
            <person name="Kang W.H."/>
            <person name="Huh J.H."/>
            <person name="Kang B.C."/>
            <person name="Yang T.J."/>
            <person name="Lee Y.H."/>
            <person name="Bennetzen J.L."/>
            <person name="Choi D."/>
        </authorList>
    </citation>
    <scope>NUCLEOTIDE SEQUENCE [LARGE SCALE GENOMIC DNA]</scope>
    <source>
        <strain evidence="10">cv. CM334</strain>
    </source>
</reference>
<dbReference type="SMART" id="SM00353">
    <property type="entry name" value="HLH"/>
    <property type="match status" value="1"/>
</dbReference>
<dbReference type="PROSITE" id="PS50158">
    <property type="entry name" value="ZF_CCHC"/>
    <property type="match status" value="1"/>
</dbReference>
<dbReference type="InterPro" id="IPR036875">
    <property type="entry name" value="Znf_CCHC_sf"/>
</dbReference>
<keyword evidence="5" id="KW-0862">Zinc</keyword>
<comment type="caution">
    <text evidence="9">The sequence shown here is derived from an EMBL/GenBank/DDBJ whole genome shotgun (WGS) entry which is preliminary data.</text>
</comment>
<dbReference type="PROSITE" id="PS50888">
    <property type="entry name" value="BHLH"/>
    <property type="match status" value="1"/>
</dbReference>
<dbReference type="GO" id="GO:0048658">
    <property type="term" value="P:anther wall tapetum development"/>
    <property type="evidence" value="ECO:0000318"/>
    <property type="project" value="GO_Central"/>
</dbReference>
<keyword evidence="4" id="KW-0539">Nucleus</keyword>
<feature type="compositionally biased region" description="Low complexity" evidence="6">
    <location>
        <begin position="545"/>
        <end position="556"/>
    </location>
</feature>
<evidence type="ECO:0000256" key="1">
    <source>
        <dbReference type="ARBA" id="ARBA00004123"/>
    </source>
</evidence>
<dbReference type="Gene3D" id="4.10.280.10">
    <property type="entry name" value="Helix-loop-helix DNA-binding domain"/>
    <property type="match status" value="1"/>
</dbReference>
<feature type="region of interest" description="Disordered" evidence="6">
    <location>
        <begin position="543"/>
        <end position="591"/>
    </location>
</feature>
<feature type="compositionally biased region" description="Low complexity" evidence="6">
    <location>
        <begin position="574"/>
        <end position="591"/>
    </location>
</feature>
<evidence type="ECO:0000259" key="8">
    <source>
        <dbReference type="PROSITE" id="PS50888"/>
    </source>
</evidence>
<dbReference type="Pfam" id="PF14223">
    <property type="entry name" value="Retrotran_gag_2"/>
    <property type="match status" value="1"/>
</dbReference>
<dbReference type="PANTHER" id="PTHR46834:SF1">
    <property type="entry name" value="TRANSCRIPTION FACTOR BHLH10"/>
    <property type="match status" value="1"/>
</dbReference>
<dbReference type="GO" id="GO:0008270">
    <property type="term" value="F:zinc ion binding"/>
    <property type="evidence" value="ECO:0007669"/>
    <property type="project" value="UniProtKB-KW"/>
</dbReference>
<dbReference type="GO" id="GO:0046983">
    <property type="term" value="F:protein dimerization activity"/>
    <property type="evidence" value="ECO:0007669"/>
    <property type="project" value="InterPro"/>
</dbReference>
<evidence type="ECO:0000256" key="2">
    <source>
        <dbReference type="ARBA" id="ARBA00023015"/>
    </source>
</evidence>
<dbReference type="PANTHER" id="PTHR46834">
    <property type="entry name" value="TRANSCRIPTION FACTOR BHLH91"/>
    <property type="match status" value="1"/>
</dbReference>
<feature type="domain" description="CCHC-type" evidence="7">
    <location>
        <begin position="171"/>
        <end position="186"/>
    </location>
</feature>
<dbReference type="CDD" id="cd18918">
    <property type="entry name" value="bHLH_AtMYC1_like"/>
    <property type="match status" value="1"/>
</dbReference>
<name>A0A2G3ALV9_CAPAN</name>
<proteinExistence type="predicted"/>
<dbReference type="SMART" id="SM00343">
    <property type="entry name" value="ZnF_C2HC"/>
    <property type="match status" value="1"/>
</dbReference>
<feature type="region of interest" description="Disordered" evidence="6">
    <location>
        <begin position="130"/>
        <end position="165"/>
    </location>
</feature>
<keyword evidence="5" id="KW-0479">Metal-binding</keyword>
<evidence type="ECO:0000256" key="6">
    <source>
        <dbReference type="SAM" id="MobiDB-lite"/>
    </source>
</evidence>
<evidence type="ECO:0000313" key="9">
    <source>
        <dbReference type="EMBL" id="PHT95226.1"/>
    </source>
</evidence>
<dbReference type="GO" id="GO:0005634">
    <property type="term" value="C:nucleus"/>
    <property type="evidence" value="ECO:0007669"/>
    <property type="project" value="UniProtKB-SubCell"/>
</dbReference>
<accession>A0A2G3ALV9</accession>
<dbReference type="InterPro" id="IPR045896">
    <property type="entry name" value="MYC1-like_bHLH"/>
</dbReference>
<evidence type="ECO:0000256" key="4">
    <source>
        <dbReference type="ARBA" id="ARBA00023242"/>
    </source>
</evidence>
<dbReference type="Pfam" id="PF07727">
    <property type="entry name" value="RVT_2"/>
    <property type="match status" value="1"/>
</dbReference>
<dbReference type="GO" id="GO:0009555">
    <property type="term" value="P:pollen development"/>
    <property type="evidence" value="ECO:0000318"/>
    <property type="project" value="GO_Central"/>
</dbReference>
<keyword evidence="3" id="KW-0804">Transcription</keyword>
<dbReference type="AlphaFoldDB" id="A0A2G3ALV9"/>
<keyword evidence="5" id="KW-0863">Zinc-finger</keyword>
<protein>
    <submittedName>
        <fullName evidence="9">Uncharacterized protein</fullName>
    </submittedName>
</protein>
<dbReference type="GO" id="GO:0003676">
    <property type="term" value="F:nucleic acid binding"/>
    <property type="evidence" value="ECO:0007669"/>
    <property type="project" value="InterPro"/>
</dbReference>
<dbReference type="InterPro" id="IPR045895">
    <property type="entry name" value="bHLH91-like"/>
</dbReference>
<feature type="domain" description="BHLH" evidence="8">
    <location>
        <begin position="737"/>
        <end position="786"/>
    </location>
</feature>
<evidence type="ECO:0000256" key="5">
    <source>
        <dbReference type="PROSITE-ProRule" id="PRU00047"/>
    </source>
</evidence>
<dbReference type="Gramene" id="PHT95226">
    <property type="protein sequence ID" value="PHT95226"/>
    <property type="gene ID" value="T459_03108"/>
</dbReference>
<comment type="subcellular location">
    <subcellularLocation>
        <location evidence="1">Nucleus</location>
    </subcellularLocation>
</comment>
<dbReference type="Pfam" id="PF00010">
    <property type="entry name" value="HLH"/>
    <property type="match status" value="1"/>
</dbReference>
<dbReference type="InterPro" id="IPR013103">
    <property type="entry name" value="RVT_2"/>
</dbReference>
<dbReference type="InterPro" id="IPR011598">
    <property type="entry name" value="bHLH_dom"/>
</dbReference>
<dbReference type="SUPFAM" id="SSF57756">
    <property type="entry name" value="Retrovirus zinc finger-like domains"/>
    <property type="match status" value="1"/>
</dbReference>
<dbReference type="STRING" id="4072.A0A2G3ALV9"/>
<sequence length="940" mass="106703">MALLLSKVANDGIGFTSEDAPEVPEGTSDKEHFMIVEAWKHSDFLCRNYILSGFQDDLYNVYSVIKTSKELWGVLEQKYKIEDAEIKKYFVARFLDFKMIDSKSIVSQVQELQVIIHDLLAEEDNKVAERRSKGNSTINRAHIVEDDQNNSMKRKKAEQGSHQPKKKFKGKCFNCGKIDHKSMDCRAPKKGKKKDQAIMIESNKECDDLCAMFSECSLVGNPREWWMDSGATRYVCANKELFSSFAPAQVEEIIYMANSAMAKELVDLPLENKPLGSKWIFKRKMIADGTIDNYMARLVVKGFKQKEGLDYFDTYSPVIRITSIGMLIALAAVYGLEIHQMDVKIPFLNGELEEEIYMKQPGGFVVPRKENKSKFGMNDLGVADVILGIRIHRTPQGLTLSQSHYIENVLDKFKYMEFGIAKTPLDVSFALRKNKGESDSQLEYARVLGCLLSTKVLQQKTKKMYVEESGCFDADTHHVQNDGVLAEDVFAIQEQHTYHHNPSQQDVAAAAALEIEFQQQLNLEMEECYNNTHNNNMQDQLIHDQQNNNNNNNSNQGLSCDQSNWGEMNFPPYQNQEDSNNINNHNNFQQQNFPIPMSDAPYLTTPDLLNMFPLPRCSQSSLLPQKSPNLLTSLELIGDIDGGASTSNAVYDPSLVLPLNLPPQPPLLRELFHSFPHGYGLRNLRSNNNTSFFNGMEERDQVNGALYQDNGEGRPFDNGIFEFSAGMNDIAKNRDGIKETKHFATERQRRVHLNDKYKALRSMVPNPSKTDRASIVKDAIDYINELKRGVNELKLMVEKKRCSKDRIKRQKKEDGTSLEGLDAKQMDEVEQSYNGNSLRSSWLQRRSKNTEVDVRIVDDEVTVKLVQQKRINCLLFASKVLDELQLDLHHVAGGLIGDYYSFLFNSKISEGSTVYASAIAKKLIEVVDIQYAAIAPANSY</sequence>
<feature type="compositionally biased region" description="Polar residues" evidence="6">
    <location>
        <begin position="557"/>
        <end position="566"/>
    </location>
</feature>
<evidence type="ECO:0000313" key="10">
    <source>
        <dbReference type="Proteomes" id="UP000222542"/>
    </source>
</evidence>
<keyword evidence="2" id="KW-0805">Transcription regulation</keyword>
<gene>
    <name evidence="9" type="ORF">T459_03108</name>
</gene>
<evidence type="ECO:0000259" key="7">
    <source>
        <dbReference type="PROSITE" id="PS50158"/>
    </source>
</evidence>
<dbReference type="Proteomes" id="UP000222542">
    <property type="component" value="Unassembled WGS sequence"/>
</dbReference>
<dbReference type="SUPFAM" id="SSF47459">
    <property type="entry name" value="HLH, helix-loop-helix DNA-binding domain"/>
    <property type="match status" value="1"/>
</dbReference>
<organism evidence="9 10">
    <name type="scientific">Capsicum annuum</name>
    <name type="common">Capsicum pepper</name>
    <dbReference type="NCBI Taxonomy" id="4072"/>
    <lineage>
        <taxon>Eukaryota</taxon>
        <taxon>Viridiplantae</taxon>
        <taxon>Streptophyta</taxon>
        <taxon>Embryophyta</taxon>
        <taxon>Tracheophyta</taxon>
        <taxon>Spermatophyta</taxon>
        <taxon>Magnoliopsida</taxon>
        <taxon>eudicotyledons</taxon>
        <taxon>Gunneridae</taxon>
        <taxon>Pentapetalae</taxon>
        <taxon>asterids</taxon>
        <taxon>lamiids</taxon>
        <taxon>Solanales</taxon>
        <taxon>Solanaceae</taxon>
        <taxon>Solanoideae</taxon>
        <taxon>Capsiceae</taxon>
        <taxon>Capsicum</taxon>
    </lineage>
</organism>
<dbReference type="InterPro" id="IPR001878">
    <property type="entry name" value="Znf_CCHC"/>
</dbReference>
<dbReference type="GO" id="GO:0006355">
    <property type="term" value="P:regulation of DNA-templated transcription"/>
    <property type="evidence" value="ECO:0000318"/>
    <property type="project" value="GO_Central"/>
</dbReference>
<dbReference type="InterPro" id="IPR036638">
    <property type="entry name" value="HLH_DNA-bd_sf"/>
</dbReference>